<dbReference type="Gene3D" id="1.10.287.470">
    <property type="entry name" value="Helix hairpin bin"/>
    <property type="match status" value="1"/>
</dbReference>
<evidence type="ECO:0000313" key="4">
    <source>
        <dbReference type="Proteomes" id="UP001148313"/>
    </source>
</evidence>
<dbReference type="Proteomes" id="UP001148313">
    <property type="component" value="Unassembled WGS sequence"/>
</dbReference>
<name>A0ABT4VS79_9HYPH</name>
<evidence type="ECO:0000256" key="1">
    <source>
        <dbReference type="ARBA" id="ARBA00009477"/>
    </source>
</evidence>
<dbReference type="InterPro" id="IPR058792">
    <property type="entry name" value="Beta-barrel_RND_2"/>
</dbReference>
<proteinExistence type="inferred from homology"/>
<organism evidence="3 4">
    <name type="scientific">Hoeflea poritis</name>
    <dbReference type="NCBI Taxonomy" id="2993659"/>
    <lineage>
        <taxon>Bacteria</taxon>
        <taxon>Pseudomonadati</taxon>
        <taxon>Pseudomonadota</taxon>
        <taxon>Alphaproteobacteria</taxon>
        <taxon>Hyphomicrobiales</taxon>
        <taxon>Rhizobiaceae</taxon>
        <taxon>Hoeflea</taxon>
    </lineage>
</organism>
<dbReference type="RefSeq" id="WP_271090741.1">
    <property type="nucleotide sequence ID" value="NZ_JAPJZH010000010.1"/>
</dbReference>
<dbReference type="SUPFAM" id="SSF111369">
    <property type="entry name" value="HlyD-like secretion proteins"/>
    <property type="match status" value="1"/>
</dbReference>
<accession>A0ABT4VS79</accession>
<sequence length="375" mass="39684">MAFRIKGSHIAALVIAGAVIGWMGTGNIVVGGQANSANATPPPAERQSNEDALFKVRYVTVNPEVRPDVLLVRGRTQADAIVPVRAETGGTIEKRLVSKGDRVEAGELVCQLDRGVRERAVDRALAAHDQAVFDYEGAVALREKGFASETRLKALKAAMDSASATLDEARHELSYTDITATASGVVQDPIAEVGDNLSSGDVCVTLINTDPMLFVGQVSERQIGRIDVGDGVVVQPITGETVTGNIRYIAPSADAATRTFLIEVEMPNPGNVLRDGVTAAAQIELDGAEAYRIKPSWLTLSDDGSIGVRVVEENDAVAFRPLNIVAHTQETMWVTGLEPGTKVISVGQDYVTAGQTVEPVAADIAANTSKDDVRS</sequence>
<dbReference type="Gene3D" id="2.40.30.170">
    <property type="match status" value="1"/>
</dbReference>
<comment type="similarity">
    <text evidence="1">Belongs to the membrane fusion protein (MFP) (TC 8.A.1) family.</text>
</comment>
<dbReference type="Gene3D" id="2.40.50.100">
    <property type="match status" value="1"/>
</dbReference>
<dbReference type="EMBL" id="JAPJZH010000010">
    <property type="protein sequence ID" value="MDA4846937.1"/>
    <property type="molecule type" value="Genomic_DNA"/>
</dbReference>
<keyword evidence="4" id="KW-1185">Reference proteome</keyword>
<protein>
    <submittedName>
        <fullName evidence="3">Efflux RND transporter periplasmic adaptor subunit</fullName>
    </submittedName>
</protein>
<dbReference type="Pfam" id="PF25954">
    <property type="entry name" value="Beta-barrel_RND_2"/>
    <property type="match status" value="1"/>
</dbReference>
<evidence type="ECO:0000259" key="2">
    <source>
        <dbReference type="Pfam" id="PF25954"/>
    </source>
</evidence>
<gene>
    <name evidence="3" type="ORF">OOZ53_16380</name>
</gene>
<dbReference type="Gene3D" id="2.40.420.20">
    <property type="match status" value="1"/>
</dbReference>
<dbReference type="InterPro" id="IPR006143">
    <property type="entry name" value="RND_pump_MFP"/>
</dbReference>
<dbReference type="NCBIfam" id="TIGR01730">
    <property type="entry name" value="RND_mfp"/>
    <property type="match status" value="1"/>
</dbReference>
<evidence type="ECO:0000313" key="3">
    <source>
        <dbReference type="EMBL" id="MDA4846937.1"/>
    </source>
</evidence>
<dbReference type="PANTHER" id="PTHR30469">
    <property type="entry name" value="MULTIDRUG RESISTANCE PROTEIN MDTA"/>
    <property type="match status" value="1"/>
</dbReference>
<feature type="domain" description="CusB-like beta-barrel" evidence="2">
    <location>
        <begin position="217"/>
        <end position="283"/>
    </location>
</feature>
<comment type="caution">
    <text evidence="3">The sequence shown here is derived from an EMBL/GenBank/DDBJ whole genome shotgun (WGS) entry which is preliminary data.</text>
</comment>
<reference evidence="3" key="1">
    <citation type="submission" date="2022-11" db="EMBL/GenBank/DDBJ databases">
        <title>Hoeflea poritis sp. nov., isolated from scleractinian coral Porites lutea.</title>
        <authorList>
            <person name="Zhang G."/>
            <person name="Wei Q."/>
            <person name="Cai L."/>
        </authorList>
    </citation>
    <scope>NUCLEOTIDE SEQUENCE</scope>
    <source>
        <strain evidence="3">E7-10</strain>
    </source>
</reference>